<feature type="coiled-coil region" evidence="1">
    <location>
        <begin position="121"/>
        <end position="148"/>
    </location>
</feature>
<keyword evidence="3" id="KW-1185">Reference proteome</keyword>
<gene>
    <name evidence="2" type="ORF">Q7C36_000392</name>
</gene>
<dbReference type="Proteomes" id="UP001187315">
    <property type="component" value="Unassembled WGS sequence"/>
</dbReference>
<protein>
    <submittedName>
        <fullName evidence="2">Uncharacterized protein</fullName>
    </submittedName>
</protein>
<dbReference type="AlphaFoldDB" id="A0AA88TIS2"/>
<sequence>MGKKRENQSIHESAILAGHLMEECCTESVDMENININLETEIGANEEVLARPICSTPSKNLVSSKGMNEVSLSTLLDAIQKLTAKVDETHNKVISIDKTVAVSCGKLDKLTEKVSHMSEEVKMHAVKIVQLEKEIKELRVENVSLKESFDEMQRYSRRWNLKLQVVPERDGEDARGVTLDVLKKMVPSIQNKLDDVVDVVHRLGLRRSDGAPRNITRFTMRTYRDMVWRTAKDSRYLKENKLRIKEALIKQDVEARAKLWPLVKKAREQGKKVLWKGPHAFVAGKKLELCP</sequence>
<dbReference type="EMBL" id="JAVHJS010000001">
    <property type="protein sequence ID" value="KAK2868521.1"/>
    <property type="molecule type" value="Genomic_DNA"/>
</dbReference>
<dbReference type="PANTHER" id="PTHR11505">
    <property type="entry name" value="L1 TRANSPOSABLE ELEMENT-RELATED"/>
    <property type="match status" value="1"/>
</dbReference>
<keyword evidence="1" id="KW-0175">Coiled coil</keyword>
<comment type="caution">
    <text evidence="2">The sequence shown here is derived from an EMBL/GenBank/DDBJ whole genome shotgun (WGS) entry which is preliminary data.</text>
</comment>
<proteinExistence type="predicted"/>
<dbReference type="InterPro" id="IPR004244">
    <property type="entry name" value="Transposase_22"/>
</dbReference>
<organism evidence="2 3">
    <name type="scientific">Tachysurus vachellii</name>
    <name type="common">Darkbarbel catfish</name>
    <name type="synonym">Pelteobagrus vachellii</name>
    <dbReference type="NCBI Taxonomy" id="175792"/>
    <lineage>
        <taxon>Eukaryota</taxon>
        <taxon>Metazoa</taxon>
        <taxon>Chordata</taxon>
        <taxon>Craniata</taxon>
        <taxon>Vertebrata</taxon>
        <taxon>Euteleostomi</taxon>
        <taxon>Actinopterygii</taxon>
        <taxon>Neopterygii</taxon>
        <taxon>Teleostei</taxon>
        <taxon>Ostariophysi</taxon>
        <taxon>Siluriformes</taxon>
        <taxon>Bagridae</taxon>
        <taxon>Tachysurus</taxon>
    </lineage>
</organism>
<reference evidence="2" key="1">
    <citation type="submission" date="2023-08" db="EMBL/GenBank/DDBJ databases">
        <title>Pelteobagrus vachellii genome.</title>
        <authorList>
            <person name="Liu H."/>
        </authorList>
    </citation>
    <scope>NUCLEOTIDE SEQUENCE</scope>
    <source>
        <strain evidence="2">PRFRI_2022a</strain>
        <tissue evidence="2">Muscle</tissue>
    </source>
</reference>
<evidence type="ECO:0000256" key="1">
    <source>
        <dbReference type="SAM" id="Coils"/>
    </source>
</evidence>
<name>A0AA88TIS2_TACVA</name>
<evidence type="ECO:0000313" key="2">
    <source>
        <dbReference type="EMBL" id="KAK2868521.1"/>
    </source>
</evidence>
<evidence type="ECO:0000313" key="3">
    <source>
        <dbReference type="Proteomes" id="UP001187315"/>
    </source>
</evidence>
<accession>A0AA88TIS2</accession>